<name>A0A0C3C6V7_PILCF</name>
<dbReference type="GO" id="GO:0015179">
    <property type="term" value="F:L-amino acid transmembrane transporter activity"/>
    <property type="evidence" value="ECO:0007669"/>
    <property type="project" value="TreeGrafter"/>
</dbReference>
<evidence type="ECO:0000256" key="4">
    <source>
        <dbReference type="ARBA" id="ARBA00022692"/>
    </source>
</evidence>
<comment type="similarity">
    <text evidence="2">Belongs to the amino acid/polyamine transporter 2 family.</text>
</comment>
<evidence type="ECO:0000313" key="10">
    <source>
        <dbReference type="EMBL" id="KIM85422.1"/>
    </source>
</evidence>
<protein>
    <recommendedName>
        <fullName evidence="9">Amino acid transporter transmembrane domain-containing protein</fullName>
    </recommendedName>
</protein>
<dbReference type="PANTHER" id="PTHR22950:SF692">
    <property type="entry name" value="TRANSMEMBRANE AMINO ACID TRANSPORTER FAMILY PROTEIN"/>
    <property type="match status" value="1"/>
</dbReference>
<dbReference type="OrthoDB" id="655540at2759"/>
<dbReference type="PANTHER" id="PTHR22950">
    <property type="entry name" value="AMINO ACID TRANSPORTER"/>
    <property type="match status" value="1"/>
</dbReference>
<evidence type="ECO:0000256" key="5">
    <source>
        <dbReference type="ARBA" id="ARBA00022970"/>
    </source>
</evidence>
<proteinExistence type="inferred from homology"/>
<evidence type="ECO:0000256" key="8">
    <source>
        <dbReference type="SAM" id="Phobius"/>
    </source>
</evidence>
<dbReference type="HOGENOM" id="CLU_1116108_0_0_1"/>
<reference evidence="11" key="2">
    <citation type="submission" date="2015-01" db="EMBL/GenBank/DDBJ databases">
        <title>Evolutionary Origins and Diversification of the Mycorrhizal Mutualists.</title>
        <authorList>
            <consortium name="DOE Joint Genome Institute"/>
            <consortium name="Mycorrhizal Genomics Consortium"/>
            <person name="Kohler A."/>
            <person name="Kuo A."/>
            <person name="Nagy L.G."/>
            <person name="Floudas D."/>
            <person name="Copeland A."/>
            <person name="Barry K.W."/>
            <person name="Cichocki N."/>
            <person name="Veneault-Fourrey C."/>
            <person name="LaButti K."/>
            <person name="Lindquist E.A."/>
            <person name="Lipzen A."/>
            <person name="Lundell T."/>
            <person name="Morin E."/>
            <person name="Murat C."/>
            <person name="Riley R."/>
            <person name="Ohm R."/>
            <person name="Sun H."/>
            <person name="Tunlid A."/>
            <person name="Henrissat B."/>
            <person name="Grigoriev I.V."/>
            <person name="Hibbett D.S."/>
            <person name="Martin F."/>
        </authorList>
    </citation>
    <scope>NUCLEOTIDE SEQUENCE [LARGE SCALE GENOMIC DNA]</scope>
    <source>
        <strain evidence="11">F 1598</strain>
    </source>
</reference>
<comment type="subcellular location">
    <subcellularLocation>
        <location evidence="1">Membrane</location>
        <topology evidence="1">Multi-pass membrane protein</topology>
    </subcellularLocation>
</comment>
<evidence type="ECO:0000256" key="6">
    <source>
        <dbReference type="ARBA" id="ARBA00022989"/>
    </source>
</evidence>
<keyword evidence="11" id="KW-1185">Reference proteome</keyword>
<organism evidence="10 11">
    <name type="scientific">Piloderma croceum (strain F 1598)</name>
    <dbReference type="NCBI Taxonomy" id="765440"/>
    <lineage>
        <taxon>Eukaryota</taxon>
        <taxon>Fungi</taxon>
        <taxon>Dikarya</taxon>
        <taxon>Basidiomycota</taxon>
        <taxon>Agaricomycotina</taxon>
        <taxon>Agaricomycetes</taxon>
        <taxon>Agaricomycetidae</taxon>
        <taxon>Atheliales</taxon>
        <taxon>Atheliaceae</taxon>
        <taxon>Piloderma</taxon>
    </lineage>
</organism>
<feature type="domain" description="Amino acid transporter transmembrane" evidence="9">
    <location>
        <begin position="69"/>
        <end position="228"/>
    </location>
</feature>
<evidence type="ECO:0000256" key="2">
    <source>
        <dbReference type="ARBA" id="ARBA00008066"/>
    </source>
</evidence>
<dbReference type="InterPro" id="IPR013057">
    <property type="entry name" value="AA_transpt_TM"/>
</dbReference>
<evidence type="ECO:0000313" key="11">
    <source>
        <dbReference type="Proteomes" id="UP000054166"/>
    </source>
</evidence>
<dbReference type="EMBL" id="KN832985">
    <property type="protein sequence ID" value="KIM85422.1"/>
    <property type="molecule type" value="Genomic_DNA"/>
</dbReference>
<feature type="transmembrane region" description="Helical" evidence="8">
    <location>
        <begin position="209"/>
        <end position="233"/>
    </location>
</feature>
<feature type="transmembrane region" description="Helical" evidence="8">
    <location>
        <begin position="77"/>
        <end position="99"/>
    </location>
</feature>
<evidence type="ECO:0000259" key="9">
    <source>
        <dbReference type="Pfam" id="PF01490"/>
    </source>
</evidence>
<dbReference type="STRING" id="765440.A0A0C3C6V7"/>
<gene>
    <name evidence="10" type="ORF">PILCRDRAFT_5729</name>
</gene>
<dbReference type="Pfam" id="PF01490">
    <property type="entry name" value="Aa_trans"/>
    <property type="match status" value="1"/>
</dbReference>
<dbReference type="InParanoid" id="A0A0C3C6V7"/>
<keyword evidence="4 8" id="KW-0812">Transmembrane</keyword>
<feature type="transmembrane region" description="Helical" evidence="8">
    <location>
        <begin position="183"/>
        <end position="203"/>
    </location>
</feature>
<sequence length="249" mass="27400">MASFPINFAIGVVSRSHSVRDAIASYEEFGYVDPVEDLDDPTEADDERESLTNLSGMTLDRHPLDMKLSSRSQDKSLTLSNIIATFIYAVVGSAGYLMFGNLVSKDLLRTPGYNPYMNQATLWMLVISPPSKFALCTRPLNITVEVMLGLETTPPFSFPEDNAKAPLEIVGSKRTIHPTLKRLFIIVERITFMLLSVGVSILISEFSSVMAFLGSLSAFILCVIGPVYGRVLLQTDGKHGMYFCGSLLL</sequence>
<evidence type="ECO:0000256" key="3">
    <source>
        <dbReference type="ARBA" id="ARBA00022448"/>
    </source>
</evidence>
<keyword evidence="3" id="KW-0813">Transport</keyword>
<dbReference type="Proteomes" id="UP000054166">
    <property type="component" value="Unassembled WGS sequence"/>
</dbReference>
<dbReference type="AlphaFoldDB" id="A0A0C3C6V7"/>
<keyword evidence="5" id="KW-0029">Amino-acid transport</keyword>
<accession>A0A0C3C6V7</accession>
<dbReference type="GO" id="GO:0005774">
    <property type="term" value="C:vacuolar membrane"/>
    <property type="evidence" value="ECO:0007669"/>
    <property type="project" value="TreeGrafter"/>
</dbReference>
<evidence type="ECO:0000256" key="7">
    <source>
        <dbReference type="ARBA" id="ARBA00023136"/>
    </source>
</evidence>
<evidence type="ECO:0000256" key="1">
    <source>
        <dbReference type="ARBA" id="ARBA00004141"/>
    </source>
</evidence>
<keyword evidence="7 8" id="KW-0472">Membrane</keyword>
<keyword evidence="6 8" id="KW-1133">Transmembrane helix</keyword>
<reference evidence="10 11" key="1">
    <citation type="submission" date="2014-04" db="EMBL/GenBank/DDBJ databases">
        <authorList>
            <consortium name="DOE Joint Genome Institute"/>
            <person name="Kuo A."/>
            <person name="Tarkka M."/>
            <person name="Buscot F."/>
            <person name="Kohler A."/>
            <person name="Nagy L.G."/>
            <person name="Floudas D."/>
            <person name="Copeland A."/>
            <person name="Barry K.W."/>
            <person name="Cichocki N."/>
            <person name="Veneault-Fourrey C."/>
            <person name="LaButti K."/>
            <person name="Lindquist E.A."/>
            <person name="Lipzen A."/>
            <person name="Lundell T."/>
            <person name="Morin E."/>
            <person name="Murat C."/>
            <person name="Sun H."/>
            <person name="Tunlid A."/>
            <person name="Henrissat B."/>
            <person name="Grigoriev I.V."/>
            <person name="Hibbett D.S."/>
            <person name="Martin F."/>
            <person name="Nordberg H.P."/>
            <person name="Cantor M.N."/>
            <person name="Hua S.X."/>
        </authorList>
    </citation>
    <scope>NUCLEOTIDE SEQUENCE [LARGE SCALE GENOMIC DNA]</scope>
    <source>
        <strain evidence="10 11">F 1598</strain>
    </source>
</reference>